<keyword evidence="7" id="KW-0067">ATP-binding</keyword>
<dbReference type="GO" id="GO:0071949">
    <property type="term" value="F:FAD binding"/>
    <property type="evidence" value="ECO:0007669"/>
    <property type="project" value="InterPro"/>
</dbReference>
<dbReference type="InterPro" id="IPR012941">
    <property type="entry name" value="Phe_hydrox_C_dim_dom"/>
</dbReference>
<dbReference type="InterPro" id="IPR050641">
    <property type="entry name" value="RIFMO-like"/>
</dbReference>
<dbReference type="Gene3D" id="3.50.50.60">
    <property type="entry name" value="FAD/NAD(P)-binding domain"/>
    <property type="match status" value="1"/>
</dbReference>
<dbReference type="SUPFAM" id="SSF54373">
    <property type="entry name" value="FAD-linked reductases, C-terminal domain"/>
    <property type="match status" value="1"/>
</dbReference>
<dbReference type="InterPro" id="IPR002938">
    <property type="entry name" value="FAD-bd"/>
</dbReference>
<keyword evidence="7" id="KW-0547">Nucleotide-binding</keyword>
<dbReference type="SUPFAM" id="SSF52833">
    <property type="entry name" value="Thioredoxin-like"/>
    <property type="match status" value="1"/>
</dbReference>
<keyword evidence="6" id="KW-0961">Cell wall biogenesis/degradation</keyword>
<keyword evidence="2" id="KW-0436">Ligase</keyword>
<evidence type="ECO:0000256" key="5">
    <source>
        <dbReference type="ARBA" id="ARBA00023002"/>
    </source>
</evidence>
<dbReference type="PRINTS" id="PR00420">
    <property type="entry name" value="RNGMNOXGNASE"/>
</dbReference>
<dbReference type="SUPFAM" id="SSF56059">
    <property type="entry name" value="Glutathione synthetase ATP-binding domain-like"/>
    <property type="match status" value="1"/>
</dbReference>
<proteinExistence type="inferred from homology"/>
<dbReference type="GO" id="GO:0005524">
    <property type="term" value="F:ATP binding"/>
    <property type="evidence" value="ECO:0007669"/>
    <property type="project" value="UniProtKB-UniRule"/>
</dbReference>
<protein>
    <recommendedName>
        <fullName evidence="8">ATP-grasp domain-containing protein</fullName>
    </recommendedName>
</protein>
<dbReference type="SUPFAM" id="SSF51905">
    <property type="entry name" value="FAD/NAD(P)-binding domain"/>
    <property type="match status" value="1"/>
</dbReference>
<dbReference type="Pfam" id="PF01494">
    <property type="entry name" value="FAD_binding_3"/>
    <property type="match status" value="2"/>
</dbReference>
<evidence type="ECO:0000259" key="8">
    <source>
        <dbReference type="PROSITE" id="PS50975"/>
    </source>
</evidence>
<feature type="domain" description="ATP-grasp" evidence="8">
    <location>
        <begin position="661"/>
        <end position="894"/>
    </location>
</feature>
<reference evidence="9 10" key="1">
    <citation type="journal article" date="2023" name="IMA Fungus">
        <title>Comparative genomic study of the Penicillium genus elucidates a diverse pangenome and 15 lateral gene transfer events.</title>
        <authorList>
            <person name="Petersen C."/>
            <person name="Sorensen T."/>
            <person name="Nielsen M.R."/>
            <person name="Sondergaard T.E."/>
            <person name="Sorensen J.L."/>
            <person name="Fitzpatrick D.A."/>
            <person name="Frisvad J.C."/>
            <person name="Nielsen K.L."/>
        </authorList>
    </citation>
    <scope>NUCLEOTIDE SEQUENCE [LARGE SCALE GENOMIC DNA]</scope>
    <source>
        <strain evidence="9 10">IBT 29057</strain>
    </source>
</reference>
<dbReference type="PANTHER" id="PTHR43004">
    <property type="entry name" value="TRK SYSTEM POTASSIUM UPTAKE PROTEIN"/>
    <property type="match status" value="1"/>
</dbReference>
<gene>
    <name evidence="9" type="ORF">N7450_007285</name>
</gene>
<evidence type="ECO:0000256" key="6">
    <source>
        <dbReference type="ARBA" id="ARBA00023316"/>
    </source>
</evidence>
<keyword evidence="3" id="KW-0285">Flavoprotein</keyword>
<evidence type="ECO:0000256" key="4">
    <source>
        <dbReference type="ARBA" id="ARBA00022827"/>
    </source>
</evidence>
<dbReference type="Gene3D" id="3.30.70.2450">
    <property type="match status" value="1"/>
</dbReference>
<evidence type="ECO:0000313" key="10">
    <source>
        <dbReference type="Proteomes" id="UP001216150"/>
    </source>
</evidence>
<dbReference type="SUPFAM" id="SSF52440">
    <property type="entry name" value="PreATP-grasp domain"/>
    <property type="match status" value="1"/>
</dbReference>
<dbReference type="Gene3D" id="3.30.470.20">
    <property type="entry name" value="ATP-grasp fold, B domain"/>
    <property type="match status" value="1"/>
</dbReference>
<organism evidence="9 10">
    <name type="scientific">Penicillium hetheringtonii</name>
    <dbReference type="NCBI Taxonomy" id="911720"/>
    <lineage>
        <taxon>Eukaryota</taxon>
        <taxon>Fungi</taxon>
        <taxon>Dikarya</taxon>
        <taxon>Ascomycota</taxon>
        <taxon>Pezizomycotina</taxon>
        <taxon>Eurotiomycetes</taxon>
        <taxon>Eurotiomycetidae</taxon>
        <taxon>Eurotiales</taxon>
        <taxon>Aspergillaceae</taxon>
        <taxon>Penicillium</taxon>
    </lineage>
</organism>
<dbReference type="InterPro" id="IPR036249">
    <property type="entry name" value="Thioredoxin-like_sf"/>
</dbReference>
<dbReference type="InterPro" id="IPR038220">
    <property type="entry name" value="PHOX_C_sf"/>
</dbReference>
<dbReference type="EMBL" id="JAQJAC010000006">
    <property type="protein sequence ID" value="KAJ5580984.1"/>
    <property type="molecule type" value="Genomic_DNA"/>
</dbReference>
<name>A0AAD6DHD0_9EURO</name>
<accession>A0AAD6DHD0</accession>
<keyword evidence="5" id="KW-0560">Oxidoreductase</keyword>
<dbReference type="Pfam" id="PF07478">
    <property type="entry name" value="Dala_Dala_lig_C"/>
    <property type="match status" value="1"/>
</dbReference>
<dbReference type="InterPro" id="IPR016185">
    <property type="entry name" value="PreATP-grasp_dom_sf"/>
</dbReference>
<dbReference type="Pfam" id="PF07976">
    <property type="entry name" value="Phe_hydrox_dim"/>
    <property type="match status" value="1"/>
</dbReference>
<evidence type="ECO:0000313" key="9">
    <source>
        <dbReference type="EMBL" id="KAJ5580984.1"/>
    </source>
</evidence>
<dbReference type="InterPro" id="IPR011761">
    <property type="entry name" value="ATP-grasp"/>
</dbReference>
<dbReference type="PANTHER" id="PTHR43004:SF20">
    <property type="entry name" value="2-MONOOXYGENASE, PUTATIVE (AFU_ORTHOLOGUE AFUA_1G13660)-RELATED"/>
    <property type="match status" value="1"/>
</dbReference>
<dbReference type="GO" id="GO:0071555">
    <property type="term" value="P:cell wall organization"/>
    <property type="evidence" value="ECO:0007669"/>
    <property type="project" value="UniProtKB-KW"/>
</dbReference>
<evidence type="ECO:0000256" key="2">
    <source>
        <dbReference type="ARBA" id="ARBA00022598"/>
    </source>
</evidence>
<dbReference type="Gene3D" id="3.40.30.20">
    <property type="match status" value="1"/>
</dbReference>
<dbReference type="InterPro" id="IPR013815">
    <property type="entry name" value="ATP_grasp_subdomain_1"/>
</dbReference>
<dbReference type="GO" id="GO:0008716">
    <property type="term" value="F:D-alanine-D-alanine ligase activity"/>
    <property type="evidence" value="ECO:0007669"/>
    <property type="project" value="InterPro"/>
</dbReference>
<comment type="caution">
    <text evidence="9">The sequence shown here is derived from an EMBL/GenBank/DDBJ whole genome shotgun (WGS) entry which is preliminary data.</text>
</comment>
<keyword evidence="4" id="KW-0274">FAD</keyword>
<dbReference type="Gene3D" id="3.30.1490.20">
    <property type="entry name" value="ATP-grasp fold, A domain"/>
    <property type="match status" value="1"/>
</dbReference>
<dbReference type="CDD" id="cd02979">
    <property type="entry name" value="PHOX_C"/>
    <property type="match status" value="1"/>
</dbReference>
<evidence type="ECO:0000256" key="7">
    <source>
        <dbReference type="PROSITE-ProRule" id="PRU00409"/>
    </source>
</evidence>
<sequence length="910" mass="102862">MSTRILDQKDGRTKKGHADGLQARTLEILEGFGIADSIVKQGVRNPDSCHWTTNTRTGNINRVKKYETCTKEGPGFSQILINQGAVEQVFIDYLENKGKIHVEWNTMAESLRFLSDVGEDYQRFPVIVGLRSLEGLGLGEKEIINARYLVACDGAQSWARNELGVVADTVSEDSTWGVLDIVPITDFPDVRRSCSIKCQPHGSIMTVPRENRLVRFYIHLRELEETSAQYPDHSPEAILEIAKNMMKPYNLTYRYCDWWSMYKIGRRLAGQYRPQERTRMNVSIQDTYNLLWKLGEVIIGRLDPSILETYNSERRPVAKQLMTLDTCLVEAYEKKEDRPDEIYKIRDQYAGFMAGTDITYSSSILIADNGIAGALKIAKNLKLGMRLPSFPLYYQCDGVLVHMMQILKSDGVWRLLVFPGGLHQTWRMKALYQFSESFSNQPHLADFQQKRSSCDPPIMELLLIQPSSRTAAELPDLPELFRPFDDTLGWDYWRTFTDNQNQVYTGYGIDERGPGVSDPMSTGSACGMFILSTSLSQTMGEAQKSSLNIALISEQRSAYLDSGFSEEQCAALTHDGEIEAVLTALQHLGYSVTLVPGIQSLVQLLAVGGYKDWDLVFNMAQGFFGPARESQVPALLEAYRIPFTFSDAATMALCQNKSFTKITLDRYHIPNAPFAVIHPSEGVADTSKFENALPPYPLFVKLATEGSSKGIEKDNKVNRLAELKPAIQKLRHQFPDQDILVESFLSGREFTVSIMGTGAQSRVIGIREHIWQENSIDGTDNDYHSDPTPNFACRLNKSNRSNKMLIYNDSHDMDEPQVKATCQVALDAWKVLNCRDCGRVDIRFDSDKPGSSPNVLEVGIRSYLYHIKRRKLIFVFYRSILLLGFSQSIRRYQLRRTAGECLSKNSSQKL</sequence>
<comment type="similarity">
    <text evidence="1">Belongs to the PheA/TfdB FAD monooxygenase family.</text>
</comment>
<dbReference type="PROSITE" id="PS50975">
    <property type="entry name" value="ATP_GRASP"/>
    <property type="match status" value="1"/>
</dbReference>
<dbReference type="GO" id="GO:0016709">
    <property type="term" value="F:oxidoreductase activity, acting on paired donors, with incorporation or reduction of molecular oxygen, NAD(P)H as one donor, and incorporation of one atom of oxygen"/>
    <property type="evidence" value="ECO:0007669"/>
    <property type="project" value="UniProtKB-ARBA"/>
</dbReference>
<keyword evidence="10" id="KW-1185">Reference proteome</keyword>
<dbReference type="AlphaFoldDB" id="A0AAD6DHD0"/>
<dbReference type="InterPro" id="IPR011095">
    <property type="entry name" value="Dala_Dala_lig_C"/>
</dbReference>
<dbReference type="GO" id="GO:0046872">
    <property type="term" value="F:metal ion binding"/>
    <property type="evidence" value="ECO:0007669"/>
    <property type="project" value="InterPro"/>
</dbReference>
<evidence type="ECO:0000256" key="3">
    <source>
        <dbReference type="ARBA" id="ARBA00022630"/>
    </source>
</evidence>
<evidence type="ECO:0000256" key="1">
    <source>
        <dbReference type="ARBA" id="ARBA00007801"/>
    </source>
</evidence>
<dbReference type="InterPro" id="IPR036188">
    <property type="entry name" value="FAD/NAD-bd_sf"/>
</dbReference>
<dbReference type="Proteomes" id="UP001216150">
    <property type="component" value="Unassembled WGS sequence"/>
</dbReference>